<name>A0A7I8LEC9_SPIIN</name>
<proteinExistence type="predicted"/>
<gene>
    <name evidence="2" type="ORF">SI8410_15019041</name>
</gene>
<sequence>MKLAPLRHPISVQRKTPPSSPSSPPPPPPPPPQPRRPTSARARSSRR</sequence>
<evidence type="ECO:0000313" key="2">
    <source>
        <dbReference type="EMBL" id="CAA7408363.1"/>
    </source>
</evidence>
<accession>A0A7I8LEC9</accession>
<evidence type="ECO:0000256" key="1">
    <source>
        <dbReference type="SAM" id="MobiDB-lite"/>
    </source>
</evidence>
<evidence type="ECO:0000313" key="3">
    <source>
        <dbReference type="Proteomes" id="UP000663760"/>
    </source>
</evidence>
<feature type="compositionally biased region" description="Pro residues" evidence="1">
    <location>
        <begin position="18"/>
        <end position="35"/>
    </location>
</feature>
<feature type="region of interest" description="Disordered" evidence="1">
    <location>
        <begin position="1"/>
        <end position="47"/>
    </location>
</feature>
<dbReference type="AlphaFoldDB" id="A0A7I8LEC9"/>
<dbReference type="EMBL" id="LR746278">
    <property type="protein sequence ID" value="CAA7408363.1"/>
    <property type="molecule type" value="Genomic_DNA"/>
</dbReference>
<dbReference type="Proteomes" id="UP000663760">
    <property type="component" value="Chromosome 15"/>
</dbReference>
<feature type="compositionally biased region" description="Low complexity" evidence="1">
    <location>
        <begin position="36"/>
        <end position="47"/>
    </location>
</feature>
<keyword evidence="3" id="KW-1185">Reference proteome</keyword>
<organism evidence="2 3">
    <name type="scientific">Spirodela intermedia</name>
    <name type="common">Intermediate duckweed</name>
    <dbReference type="NCBI Taxonomy" id="51605"/>
    <lineage>
        <taxon>Eukaryota</taxon>
        <taxon>Viridiplantae</taxon>
        <taxon>Streptophyta</taxon>
        <taxon>Embryophyta</taxon>
        <taxon>Tracheophyta</taxon>
        <taxon>Spermatophyta</taxon>
        <taxon>Magnoliopsida</taxon>
        <taxon>Liliopsida</taxon>
        <taxon>Araceae</taxon>
        <taxon>Lemnoideae</taxon>
        <taxon>Spirodela</taxon>
    </lineage>
</organism>
<protein>
    <submittedName>
        <fullName evidence="2">Uncharacterized protein</fullName>
    </submittedName>
</protein>
<reference evidence="2" key="1">
    <citation type="submission" date="2020-02" db="EMBL/GenBank/DDBJ databases">
        <authorList>
            <person name="Scholz U."/>
            <person name="Mascher M."/>
            <person name="Fiebig A."/>
        </authorList>
    </citation>
    <scope>NUCLEOTIDE SEQUENCE</scope>
</reference>